<comment type="caution">
    <text evidence="2">The sequence shown here is derived from an EMBL/GenBank/DDBJ whole genome shotgun (WGS) entry which is preliminary data.</text>
</comment>
<dbReference type="EMBL" id="JAVRQU010000004">
    <property type="protein sequence ID" value="KAK5703852.1"/>
    <property type="molecule type" value="Genomic_DNA"/>
</dbReference>
<evidence type="ECO:0000313" key="2">
    <source>
        <dbReference type="EMBL" id="KAK5703852.1"/>
    </source>
</evidence>
<feature type="compositionally biased region" description="Basic and acidic residues" evidence="1">
    <location>
        <begin position="641"/>
        <end position="652"/>
    </location>
</feature>
<feature type="region of interest" description="Disordered" evidence="1">
    <location>
        <begin position="621"/>
        <end position="652"/>
    </location>
</feature>
<evidence type="ECO:0000256" key="1">
    <source>
        <dbReference type="SAM" id="MobiDB-lite"/>
    </source>
</evidence>
<evidence type="ECO:0008006" key="4">
    <source>
        <dbReference type="Google" id="ProtNLM"/>
    </source>
</evidence>
<organism evidence="2 3">
    <name type="scientific">Elasticomyces elasticus</name>
    <dbReference type="NCBI Taxonomy" id="574655"/>
    <lineage>
        <taxon>Eukaryota</taxon>
        <taxon>Fungi</taxon>
        <taxon>Dikarya</taxon>
        <taxon>Ascomycota</taxon>
        <taxon>Pezizomycotina</taxon>
        <taxon>Dothideomycetes</taxon>
        <taxon>Dothideomycetidae</taxon>
        <taxon>Mycosphaerellales</taxon>
        <taxon>Teratosphaeriaceae</taxon>
        <taxon>Elasticomyces</taxon>
    </lineage>
</organism>
<accession>A0AAN7WDQ2</accession>
<protein>
    <recommendedName>
        <fullName evidence="4">Myb-like domain-containing protein</fullName>
    </recommendedName>
</protein>
<dbReference type="Gene3D" id="1.10.287.1490">
    <property type="match status" value="1"/>
</dbReference>
<reference evidence="2" key="1">
    <citation type="submission" date="2023-08" db="EMBL/GenBank/DDBJ databases">
        <title>Black Yeasts Isolated from many extreme environments.</title>
        <authorList>
            <person name="Coleine C."/>
            <person name="Stajich J.E."/>
            <person name="Selbmann L."/>
        </authorList>
    </citation>
    <scope>NUCLEOTIDE SEQUENCE</scope>
    <source>
        <strain evidence="2">CCFEE 5810</strain>
    </source>
</reference>
<feature type="compositionally biased region" description="Basic and acidic residues" evidence="1">
    <location>
        <begin position="111"/>
        <end position="120"/>
    </location>
</feature>
<proteinExistence type="predicted"/>
<dbReference type="AlphaFoldDB" id="A0AAN7WDQ2"/>
<sequence length="652" mass="72369">MARRGRKVVPDTDSEYEEPRTVPETSGSDGLFIPEGRKTAKKPRQQQPARPSRAAQQTDSDDEIIVRKRKRSPSNGALEPGQKDNRQDSRRMRQKFARKSAFVPPRPLKRPAPEPVKELPPRGPTTKLDRRIVELELEEEKSSHNPKTLYRMVPPKSCVAETVLQYADVELLRLVFVSYGRGLSTPSALDILTCLLSNDVLSLVSRWYGEASQDPDTVKCFPPDTTIADWGFQVDRIARHAYNHGSEDVPLRTGDPVHQNVLQKAARVVALIHRRCRLVRDNWWEHPTKSAYFGYVVSTIMLLTAYENARPPQEGLFAWIFKTELVDPMPFFVREEWDKKFEISVRKFPAPLQFNTTDPSGPIEFLANGVEATGEGCDDSSPFTPREELAVLAIVKDMKRHLDATGPGSWICWKDVAEVLPGRTALKCENTYWRNVGQDGVWDDLVASMKDTVPESAVPAKAWSPGPPADDVEPPRYQAADALDAPNPVQTERIEEDNVGVPASSDKHGAGAVVDATRVQGEIAEPEGSLPNANSRIAELEAALRAERATNSRFVKDLAKANATISALQNGVGTDTVGNGYGEKLARAEAKIVDLHQQVGELENAVKEQDEIVDGLKEQLDGKNRKAVKKTKKVGASVKASAKDEPKPRWRP</sequence>
<feature type="compositionally biased region" description="Low complexity" evidence="1">
    <location>
        <begin position="45"/>
        <end position="57"/>
    </location>
</feature>
<dbReference type="Proteomes" id="UP001310594">
    <property type="component" value="Unassembled WGS sequence"/>
</dbReference>
<dbReference type="InterPro" id="IPR001005">
    <property type="entry name" value="SANT/Myb"/>
</dbReference>
<gene>
    <name evidence="2" type="ORF">LTR97_002865</name>
</gene>
<evidence type="ECO:0000313" key="3">
    <source>
        <dbReference type="Proteomes" id="UP001310594"/>
    </source>
</evidence>
<name>A0AAN7WDQ2_9PEZI</name>
<feature type="region of interest" description="Disordered" evidence="1">
    <location>
        <begin position="1"/>
        <end position="125"/>
    </location>
</feature>
<dbReference type="CDD" id="cd00167">
    <property type="entry name" value="SANT"/>
    <property type="match status" value="1"/>
</dbReference>
<feature type="compositionally biased region" description="Basic and acidic residues" evidence="1">
    <location>
        <begin position="81"/>
        <end position="91"/>
    </location>
</feature>